<protein>
    <submittedName>
        <fullName evidence="7">DUF2796 domain-containing protein</fullName>
    </submittedName>
</protein>
<dbReference type="Pfam" id="PF10986">
    <property type="entry name" value="ZrgA"/>
    <property type="match status" value="1"/>
</dbReference>
<keyword evidence="6" id="KW-0732">Signal</keyword>
<reference evidence="7 8" key="1">
    <citation type="submission" date="2022-02" db="EMBL/GenBank/DDBJ databases">
        <title>Comparative genomics of the first Antarctic Pseudomonas spp. capable of biotransforming 2,4,6-Trinitrotoluene.</title>
        <authorList>
            <person name="Cabrera M.A."/>
            <person name="Marquez S.L."/>
            <person name="Perez-Donoso J.M."/>
        </authorList>
    </citation>
    <scope>NUCLEOTIDE SEQUENCE [LARGE SCALE GENOMIC DNA]</scope>
    <source>
        <strain evidence="7 8">TNT11</strain>
    </source>
</reference>
<dbReference type="Gene3D" id="3.40.190.290">
    <property type="match status" value="1"/>
</dbReference>
<evidence type="ECO:0000313" key="7">
    <source>
        <dbReference type="EMBL" id="MCK1785957.1"/>
    </source>
</evidence>
<sequence length="336" mass="36800">MRRLLLALPFALLPLAIAHAADEHDHEHASLGAHEHGVGRLNAVLDGQALELELDSPAMNLVGFEHLATSAADKAKVAAVRKQLENPVALFNLPKAAGCVISTQELNSPLFGDKPEAEHDDDDDDHATDSKGAAAHEHHHDHSEIHAHYQFTCATPTALSNLDLSQVFKTFPATQKIQVQLIGPSGQQGVEATVTAATLEGVAVFEEEMVVIAPLHHAPITRGQDVNGESIYTFRSNCSYRHHFERWFAQDGAVPGRIFEMESYHGMLACVSAGAGLALMPRSMLESMPGFITVSVWPLTDNFRVLHTWLIWRRGTVSQSLNSFVRLLEERVLETP</sequence>
<dbReference type="Proteomes" id="UP001317085">
    <property type="component" value="Unassembled WGS sequence"/>
</dbReference>
<evidence type="ECO:0000313" key="8">
    <source>
        <dbReference type="Proteomes" id="UP001317085"/>
    </source>
</evidence>
<proteinExistence type="inferred from homology"/>
<feature type="signal peptide" evidence="6">
    <location>
        <begin position="1"/>
        <end position="20"/>
    </location>
</feature>
<evidence type="ECO:0000256" key="5">
    <source>
        <dbReference type="SAM" id="MobiDB-lite"/>
    </source>
</evidence>
<evidence type="ECO:0000256" key="6">
    <source>
        <dbReference type="SAM" id="SignalP"/>
    </source>
</evidence>
<evidence type="ECO:0000256" key="1">
    <source>
        <dbReference type="ARBA" id="ARBA00009437"/>
    </source>
</evidence>
<dbReference type="PANTHER" id="PTHR30126">
    <property type="entry name" value="HTH-TYPE TRANSCRIPTIONAL REGULATOR"/>
    <property type="match status" value="1"/>
</dbReference>
<comment type="similarity">
    <text evidence="1">Belongs to the LysR transcriptional regulatory family.</text>
</comment>
<feature type="region of interest" description="Disordered" evidence="5">
    <location>
        <begin position="109"/>
        <end position="141"/>
    </location>
</feature>
<evidence type="ECO:0000256" key="4">
    <source>
        <dbReference type="ARBA" id="ARBA00023163"/>
    </source>
</evidence>
<dbReference type="RefSeq" id="WP_247403094.1">
    <property type="nucleotide sequence ID" value="NZ_JAKNRV010000162.1"/>
</dbReference>
<accession>A0ABT0EJR4</accession>
<keyword evidence="2" id="KW-0805">Transcription regulation</keyword>
<gene>
    <name evidence="7" type="ORF">L9Z73_16815</name>
</gene>
<organism evidence="7 8">
    <name type="scientific">Pseudomonas emilianonis</name>
    <dbReference type="NCBI Taxonomy" id="2915812"/>
    <lineage>
        <taxon>Bacteria</taxon>
        <taxon>Pseudomonadati</taxon>
        <taxon>Pseudomonadota</taxon>
        <taxon>Gammaproteobacteria</taxon>
        <taxon>Pseudomonadales</taxon>
        <taxon>Pseudomonadaceae</taxon>
        <taxon>Pseudomonas</taxon>
    </lineage>
</organism>
<evidence type="ECO:0000256" key="2">
    <source>
        <dbReference type="ARBA" id="ARBA00023015"/>
    </source>
</evidence>
<keyword evidence="3" id="KW-0238">DNA-binding</keyword>
<evidence type="ECO:0000256" key="3">
    <source>
        <dbReference type="ARBA" id="ARBA00023125"/>
    </source>
</evidence>
<dbReference type="EMBL" id="JAKNRV010000162">
    <property type="protein sequence ID" value="MCK1785957.1"/>
    <property type="molecule type" value="Genomic_DNA"/>
</dbReference>
<comment type="caution">
    <text evidence="7">The sequence shown here is derived from an EMBL/GenBank/DDBJ whole genome shotgun (WGS) entry which is preliminary data.</text>
</comment>
<dbReference type="SUPFAM" id="SSF53850">
    <property type="entry name" value="Periplasmic binding protein-like II"/>
    <property type="match status" value="1"/>
</dbReference>
<feature type="chain" id="PRO_5046309649" evidence="6">
    <location>
        <begin position="21"/>
        <end position="336"/>
    </location>
</feature>
<keyword evidence="8" id="KW-1185">Reference proteome</keyword>
<name>A0ABT0EJR4_9PSED</name>
<dbReference type="InterPro" id="IPR021253">
    <property type="entry name" value="ZrgA-like"/>
</dbReference>
<dbReference type="PANTHER" id="PTHR30126:SF40">
    <property type="entry name" value="HTH-TYPE TRANSCRIPTIONAL REGULATOR GLTR"/>
    <property type="match status" value="1"/>
</dbReference>
<keyword evidence="4" id="KW-0804">Transcription</keyword>